<evidence type="ECO:0000256" key="2">
    <source>
        <dbReference type="ARBA" id="ARBA00023239"/>
    </source>
</evidence>
<dbReference type="InterPro" id="IPR050197">
    <property type="entry name" value="Aldolase_class_II_sugar_metab"/>
</dbReference>
<reference evidence="4 5" key="1">
    <citation type="journal article" date="2016" name="Nat. Commun.">
        <title>Ectomycorrhizal ecology is imprinted in the genome of the dominant symbiotic fungus Cenococcum geophilum.</title>
        <authorList>
            <consortium name="DOE Joint Genome Institute"/>
            <person name="Peter M."/>
            <person name="Kohler A."/>
            <person name="Ohm R.A."/>
            <person name="Kuo A."/>
            <person name="Krutzmann J."/>
            <person name="Morin E."/>
            <person name="Arend M."/>
            <person name="Barry K.W."/>
            <person name="Binder M."/>
            <person name="Choi C."/>
            <person name="Clum A."/>
            <person name="Copeland A."/>
            <person name="Grisel N."/>
            <person name="Haridas S."/>
            <person name="Kipfer T."/>
            <person name="LaButti K."/>
            <person name="Lindquist E."/>
            <person name="Lipzen A."/>
            <person name="Maire R."/>
            <person name="Meier B."/>
            <person name="Mihaltcheva S."/>
            <person name="Molinier V."/>
            <person name="Murat C."/>
            <person name="Poggeler S."/>
            <person name="Quandt C.A."/>
            <person name="Sperisen C."/>
            <person name="Tritt A."/>
            <person name="Tisserant E."/>
            <person name="Crous P.W."/>
            <person name="Henrissat B."/>
            <person name="Nehls U."/>
            <person name="Egli S."/>
            <person name="Spatafora J.W."/>
            <person name="Grigoriev I.V."/>
            <person name="Martin F.M."/>
        </authorList>
    </citation>
    <scope>NUCLEOTIDE SEQUENCE [LARGE SCALE GENOMIC DNA]</scope>
    <source>
        <strain evidence="4 5">CBS 207.34</strain>
    </source>
</reference>
<sequence>MSQSSSLQDLLRTLITANHILHYYNIVDGFGHISIRHPDPSKQTYIMPGYLAPALVHCADDLIEYHISDGSPVDPNAKKGYSERFIHGEIFKRFPSINCVIHSHSEAVLPFMIAGVPMRPAFHMAGFLGADVPMFDITKIYEAGDQQDMLVNNVKFGSALASHFAENTADSTSPLPDHLVVLMRHHGFTTLGESIQDAVYRAMYTQTNASILSTAANLRSSFYGPALTRESGAAQGSDGSGLDLLSASEMAGCRNMNEATADKAFRLWVREVEVLPLYVNELAEK</sequence>
<dbReference type="PANTHER" id="PTHR22789:SF0">
    <property type="entry name" value="3-OXO-TETRONATE 4-PHOSPHATE DECARBOXYLASE-RELATED"/>
    <property type="match status" value="1"/>
</dbReference>
<keyword evidence="2" id="KW-0456">Lyase</keyword>
<dbReference type="GO" id="GO:0005829">
    <property type="term" value="C:cytosol"/>
    <property type="evidence" value="ECO:0007669"/>
    <property type="project" value="TreeGrafter"/>
</dbReference>
<dbReference type="EMBL" id="KV748557">
    <property type="protein sequence ID" value="OCL14583.1"/>
    <property type="molecule type" value="Genomic_DNA"/>
</dbReference>
<dbReference type="SUPFAM" id="SSF53639">
    <property type="entry name" value="AraD/HMP-PK domain-like"/>
    <property type="match status" value="1"/>
</dbReference>
<dbReference type="OrthoDB" id="2932980at2759"/>
<dbReference type="Gene3D" id="3.40.225.10">
    <property type="entry name" value="Class II aldolase/adducin N-terminal domain"/>
    <property type="match status" value="1"/>
</dbReference>
<dbReference type="PANTHER" id="PTHR22789">
    <property type="entry name" value="FUCULOSE PHOSPHATE ALDOLASE"/>
    <property type="match status" value="1"/>
</dbReference>
<keyword evidence="5" id="KW-1185">Reference proteome</keyword>
<dbReference type="SMART" id="SM01007">
    <property type="entry name" value="Aldolase_II"/>
    <property type="match status" value="1"/>
</dbReference>
<gene>
    <name evidence="4" type="ORF">AOQ84DRAFT_21497</name>
</gene>
<protein>
    <submittedName>
        <fullName evidence="4">Arad-like aldolase/epimerase</fullName>
    </submittedName>
</protein>
<dbReference type="InterPro" id="IPR036409">
    <property type="entry name" value="Aldolase_II/adducin_N_sf"/>
</dbReference>
<dbReference type="GO" id="GO:0016832">
    <property type="term" value="F:aldehyde-lyase activity"/>
    <property type="evidence" value="ECO:0007669"/>
    <property type="project" value="TreeGrafter"/>
</dbReference>
<feature type="domain" description="Class II aldolase/adducin N-terminal" evidence="3">
    <location>
        <begin position="12"/>
        <end position="213"/>
    </location>
</feature>
<dbReference type="GO" id="GO:0019323">
    <property type="term" value="P:pentose catabolic process"/>
    <property type="evidence" value="ECO:0007669"/>
    <property type="project" value="TreeGrafter"/>
</dbReference>
<evidence type="ECO:0000313" key="4">
    <source>
        <dbReference type="EMBL" id="OCL14583.1"/>
    </source>
</evidence>
<dbReference type="Pfam" id="PF00596">
    <property type="entry name" value="Aldolase_II"/>
    <property type="match status" value="1"/>
</dbReference>
<organism evidence="4 5">
    <name type="scientific">Glonium stellatum</name>
    <dbReference type="NCBI Taxonomy" id="574774"/>
    <lineage>
        <taxon>Eukaryota</taxon>
        <taxon>Fungi</taxon>
        <taxon>Dikarya</taxon>
        <taxon>Ascomycota</taxon>
        <taxon>Pezizomycotina</taxon>
        <taxon>Dothideomycetes</taxon>
        <taxon>Pleosporomycetidae</taxon>
        <taxon>Gloniales</taxon>
        <taxon>Gloniaceae</taxon>
        <taxon>Glonium</taxon>
    </lineage>
</organism>
<dbReference type="AlphaFoldDB" id="A0A8E2JYX2"/>
<proteinExistence type="predicted"/>
<evidence type="ECO:0000313" key="5">
    <source>
        <dbReference type="Proteomes" id="UP000250140"/>
    </source>
</evidence>
<dbReference type="InterPro" id="IPR001303">
    <property type="entry name" value="Aldolase_II/adducin_N"/>
</dbReference>
<evidence type="ECO:0000256" key="1">
    <source>
        <dbReference type="ARBA" id="ARBA00022723"/>
    </source>
</evidence>
<dbReference type="GO" id="GO:0046872">
    <property type="term" value="F:metal ion binding"/>
    <property type="evidence" value="ECO:0007669"/>
    <property type="project" value="UniProtKB-KW"/>
</dbReference>
<keyword evidence="1" id="KW-0479">Metal-binding</keyword>
<evidence type="ECO:0000259" key="3">
    <source>
        <dbReference type="SMART" id="SM01007"/>
    </source>
</evidence>
<accession>A0A8E2JYX2</accession>
<name>A0A8E2JYX2_9PEZI</name>
<dbReference type="Proteomes" id="UP000250140">
    <property type="component" value="Unassembled WGS sequence"/>
</dbReference>